<organism evidence="2 3">
    <name type="scientific">Gimesia panareensis</name>
    <dbReference type="NCBI Taxonomy" id="2527978"/>
    <lineage>
        <taxon>Bacteria</taxon>
        <taxon>Pseudomonadati</taxon>
        <taxon>Planctomycetota</taxon>
        <taxon>Planctomycetia</taxon>
        <taxon>Planctomycetales</taxon>
        <taxon>Planctomycetaceae</taxon>
        <taxon>Gimesia</taxon>
    </lineage>
</organism>
<accession>A0A518AED1</accession>
<sequence>MVPLNTENRDLEHPTHQFCPDQKKTHSDQPMDTKLDERFAASLENQYQHEIRISSTPKENAEQQYFSSETACMERARLDQKSVMAEKERGFGPGRCAIMPAPFRSRAQQ</sequence>
<dbReference type="EMBL" id="CP037421">
    <property type="protein sequence ID" value="QDT30004.1"/>
    <property type="molecule type" value="Genomic_DNA"/>
</dbReference>
<accession>A0A517QEH5</accession>
<reference evidence="2 3" key="1">
    <citation type="submission" date="2019-03" db="EMBL/GenBank/DDBJ databases">
        <title>Deep-cultivation of Planctomycetes and their phenomic and genomic characterization uncovers novel biology.</title>
        <authorList>
            <person name="Wiegand S."/>
            <person name="Jogler M."/>
            <person name="Boedeker C."/>
            <person name="Pinto D."/>
            <person name="Vollmers J."/>
            <person name="Rivas-Marin E."/>
            <person name="Kohn T."/>
            <person name="Peeters S.H."/>
            <person name="Heuer A."/>
            <person name="Rast P."/>
            <person name="Oberbeckmann S."/>
            <person name="Bunk B."/>
            <person name="Jeske O."/>
            <person name="Meyerdierks A."/>
            <person name="Storesund J.E."/>
            <person name="Kallscheuer N."/>
            <person name="Luecker S."/>
            <person name="Lage O.M."/>
            <person name="Pohl T."/>
            <person name="Merkel B.J."/>
            <person name="Hornburger P."/>
            <person name="Mueller R.-W."/>
            <person name="Bruemmer F."/>
            <person name="Labrenz M."/>
            <person name="Spormann A.M."/>
            <person name="Op den Camp H."/>
            <person name="Overmann J."/>
            <person name="Amann R."/>
            <person name="Jetten M.S.M."/>
            <person name="Mascher T."/>
            <person name="Medema M.H."/>
            <person name="Devos D.P."/>
            <person name="Kaster A.-K."/>
            <person name="Ovreas L."/>
            <person name="Rohde M."/>
            <person name="Galperin M.Y."/>
            <person name="Jogler C."/>
        </authorList>
    </citation>
    <scope>NUCLEOTIDE SEQUENCE [LARGE SCALE GENOMIC DNA]</scope>
    <source>
        <strain evidence="2 3">Enr10</strain>
    </source>
</reference>
<keyword evidence="3" id="KW-1185">Reference proteome</keyword>
<feature type="region of interest" description="Disordered" evidence="1">
    <location>
        <begin position="1"/>
        <end position="30"/>
    </location>
</feature>
<dbReference type="Proteomes" id="UP000315647">
    <property type="component" value="Chromosome"/>
</dbReference>
<feature type="compositionally biased region" description="Basic and acidic residues" evidence="1">
    <location>
        <begin position="7"/>
        <end position="30"/>
    </location>
</feature>
<evidence type="ECO:0000256" key="1">
    <source>
        <dbReference type="SAM" id="MobiDB-lite"/>
    </source>
</evidence>
<evidence type="ECO:0000313" key="2">
    <source>
        <dbReference type="EMBL" id="QDT30004.1"/>
    </source>
</evidence>
<name>A0A517QEH5_9PLAN</name>
<proteinExistence type="predicted"/>
<dbReference type="AlphaFoldDB" id="A0A517QEH5"/>
<protein>
    <submittedName>
        <fullName evidence="2">Uncharacterized protein</fullName>
    </submittedName>
</protein>
<gene>
    <name evidence="2" type="ORF">Enr10x_53630</name>
</gene>
<evidence type="ECO:0000313" key="3">
    <source>
        <dbReference type="Proteomes" id="UP000315647"/>
    </source>
</evidence>